<evidence type="ECO:0008006" key="3">
    <source>
        <dbReference type="Google" id="ProtNLM"/>
    </source>
</evidence>
<dbReference type="OrthoDB" id="2858653at2759"/>
<protein>
    <recommendedName>
        <fullName evidence="3">F-box domain-containing protein</fullName>
    </recommendedName>
</protein>
<reference evidence="2" key="1">
    <citation type="journal article" date="2014" name="Proc. Natl. Acad. Sci. U.S.A.">
        <title>Extensive sampling of basidiomycete genomes demonstrates inadequacy of the white-rot/brown-rot paradigm for wood decay fungi.</title>
        <authorList>
            <person name="Riley R."/>
            <person name="Salamov A.A."/>
            <person name="Brown D.W."/>
            <person name="Nagy L.G."/>
            <person name="Floudas D."/>
            <person name="Held B.W."/>
            <person name="Levasseur A."/>
            <person name="Lombard V."/>
            <person name="Morin E."/>
            <person name="Otillar R."/>
            <person name="Lindquist E.A."/>
            <person name="Sun H."/>
            <person name="LaButti K.M."/>
            <person name="Schmutz J."/>
            <person name="Jabbour D."/>
            <person name="Luo H."/>
            <person name="Baker S.E."/>
            <person name="Pisabarro A.G."/>
            <person name="Walton J.D."/>
            <person name="Blanchette R.A."/>
            <person name="Henrissat B."/>
            <person name="Martin F."/>
            <person name="Cullen D."/>
            <person name="Hibbett D.S."/>
            <person name="Grigoriev I.V."/>
        </authorList>
    </citation>
    <scope>NUCLEOTIDE SEQUENCE [LARGE SCALE GENOMIC DNA]</scope>
    <source>
        <strain evidence="2">MUCL 33604</strain>
    </source>
</reference>
<dbReference type="HOGENOM" id="CLU_052543_1_0_1"/>
<dbReference type="Proteomes" id="UP000027265">
    <property type="component" value="Unassembled WGS sequence"/>
</dbReference>
<dbReference type="AlphaFoldDB" id="A0A067Q3I1"/>
<keyword evidence="2" id="KW-1185">Reference proteome</keyword>
<dbReference type="InParanoid" id="A0A067Q3I1"/>
<dbReference type="PANTHER" id="PTHR42057">
    <property type="entry name" value="F-BOX DOMAIN PROTEIN (AFU_ORTHOLOGUE AFUA_4G00200)"/>
    <property type="match status" value="1"/>
</dbReference>
<gene>
    <name evidence="1" type="ORF">JAAARDRAFT_194326</name>
</gene>
<evidence type="ECO:0000313" key="2">
    <source>
        <dbReference type="Proteomes" id="UP000027265"/>
    </source>
</evidence>
<evidence type="ECO:0000313" key="1">
    <source>
        <dbReference type="EMBL" id="KDQ57151.1"/>
    </source>
</evidence>
<organism evidence="1 2">
    <name type="scientific">Jaapia argillacea MUCL 33604</name>
    <dbReference type="NCBI Taxonomy" id="933084"/>
    <lineage>
        <taxon>Eukaryota</taxon>
        <taxon>Fungi</taxon>
        <taxon>Dikarya</taxon>
        <taxon>Basidiomycota</taxon>
        <taxon>Agaricomycotina</taxon>
        <taxon>Agaricomycetes</taxon>
        <taxon>Agaricomycetidae</taxon>
        <taxon>Jaapiales</taxon>
        <taxon>Jaapiaceae</taxon>
        <taxon>Jaapia</taxon>
    </lineage>
</organism>
<dbReference type="InterPro" id="IPR032675">
    <property type="entry name" value="LRR_dom_sf"/>
</dbReference>
<accession>A0A067Q3I1</accession>
<dbReference type="EMBL" id="KL197720">
    <property type="protein sequence ID" value="KDQ57151.1"/>
    <property type="molecule type" value="Genomic_DNA"/>
</dbReference>
<dbReference type="PANTHER" id="PTHR42057:SF2">
    <property type="entry name" value="F-BOX DOMAIN PROTEIN (AFU_ORTHOLOGUE AFUA_4G00200)-RELATED"/>
    <property type="match status" value="1"/>
</dbReference>
<proteinExistence type="predicted"/>
<dbReference type="Gene3D" id="3.80.10.10">
    <property type="entry name" value="Ribonuclease Inhibitor"/>
    <property type="match status" value="1"/>
</dbReference>
<name>A0A067Q3I1_9AGAM</name>
<sequence>MYALPVELLHHIIALSNPSAQAVLRVTSKGLHNLVTPLLFPIIRLRDTVKCAESLKAVSENQAVSRYVEQVWLEVIDYVDKWKPERQMRQLENLRAIYEAINVLRSAFEHLNSFTSLHTIRLKFISHFLEEDAMEAPEQPSPDLQLQWDLLTTITAHRPPSLHTLVLENLTAMFNDEVYDSADVKSLLASLKHLRFGVVSGMEVEGYYLQDRLRDFWNVTVPQQLLSPAQANLTSLAITSDQAVGPEITFSPLFFPNLTSLSLHKVLFGWQTETTEFLFKHKGTLRELCLDSCPILLPDGFDPVYTFSYWSDILRCIASECLHLTSFSLFHTYGWGTSENEDLRMVYVWFEWDDGYVLCNDILKGALEDEKALEELVATIDTRRNTSLRP</sequence>